<organism evidence="2 3">
    <name type="scientific">Georgenia satyanarayanai</name>
    <dbReference type="NCBI Taxonomy" id="860221"/>
    <lineage>
        <taxon>Bacteria</taxon>
        <taxon>Bacillati</taxon>
        <taxon>Actinomycetota</taxon>
        <taxon>Actinomycetes</taxon>
        <taxon>Micrococcales</taxon>
        <taxon>Bogoriellaceae</taxon>
        <taxon>Georgenia</taxon>
    </lineage>
</organism>
<keyword evidence="1" id="KW-1133">Transmembrane helix</keyword>
<gene>
    <name evidence="2" type="ORF">SAMN05216184_104237</name>
</gene>
<name>A0A2Y9A863_9MICO</name>
<evidence type="ECO:0000313" key="2">
    <source>
        <dbReference type="EMBL" id="SSA40681.1"/>
    </source>
</evidence>
<reference evidence="2 3" key="1">
    <citation type="submission" date="2016-10" db="EMBL/GenBank/DDBJ databases">
        <authorList>
            <person name="Cai Z."/>
        </authorList>
    </citation>
    <scope>NUCLEOTIDE SEQUENCE [LARGE SCALE GENOMIC DNA]</scope>
    <source>
        <strain evidence="2 3">CGMCC 1.10826</strain>
    </source>
</reference>
<dbReference type="Proteomes" id="UP000250222">
    <property type="component" value="Unassembled WGS sequence"/>
</dbReference>
<feature type="transmembrane region" description="Helical" evidence="1">
    <location>
        <begin position="139"/>
        <end position="165"/>
    </location>
</feature>
<keyword evidence="3" id="KW-1185">Reference proteome</keyword>
<feature type="transmembrane region" description="Helical" evidence="1">
    <location>
        <begin position="107"/>
        <end position="127"/>
    </location>
</feature>
<sequence>MSALQRLLERVRAVLPRPDGSLAVGRRRAARRPRTTLRTGPAVPALVLRATLLAVVAGAGAVVAASPTEQAVAAALGVVVAVRPHAALLGITVAVLVAMLALSPGPWWALVLLVVLTHAVLRVGAVADAVSWRGRVEVAVLRGALPGFLAVQAVAQVAVGLALLLDGAAPVPWLVVVAVAGLAVLGWASVHEIRTRR</sequence>
<dbReference type="EMBL" id="UETB01000004">
    <property type="protein sequence ID" value="SSA40681.1"/>
    <property type="molecule type" value="Genomic_DNA"/>
</dbReference>
<dbReference type="RefSeq" id="WP_110852138.1">
    <property type="nucleotide sequence ID" value="NZ_QKLZ01000004.1"/>
</dbReference>
<feature type="transmembrane region" description="Helical" evidence="1">
    <location>
        <begin position="46"/>
        <end position="65"/>
    </location>
</feature>
<evidence type="ECO:0000313" key="3">
    <source>
        <dbReference type="Proteomes" id="UP000250222"/>
    </source>
</evidence>
<accession>A0A2Y9A863</accession>
<evidence type="ECO:0000256" key="1">
    <source>
        <dbReference type="SAM" id="Phobius"/>
    </source>
</evidence>
<keyword evidence="1" id="KW-0812">Transmembrane</keyword>
<feature type="transmembrane region" description="Helical" evidence="1">
    <location>
        <begin position="72"/>
        <end position="101"/>
    </location>
</feature>
<feature type="transmembrane region" description="Helical" evidence="1">
    <location>
        <begin position="171"/>
        <end position="190"/>
    </location>
</feature>
<dbReference type="AlphaFoldDB" id="A0A2Y9A863"/>
<keyword evidence="1" id="KW-0472">Membrane</keyword>
<protein>
    <submittedName>
        <fullName evidence="2">Uncharacterized protein</fullName>
    </submittedName>
</protein>
<proteinExistence type="predicted"/>